<feature type="transmembrane region" description="Helical" evidence="10">
    <location>
        <begin position="243"/>
        <end position="267"/>
    </location>
</feature>
<feature type="transmembrane region" description="Helical" evidence="10">
    <location>
        <begin position="33"/>
        <end position="55"/>
    </location>
</feature>
<dbReference type="InterPro" id="IPR004117">
    <property type="entry name" value="7tm6_olfct_rcpt"/>
</dbReference>
<feature type="transmembrane region" description="Helical" evidence="10">
    <location>
        <begin position="273"/>
        <end position="296"/>
    </location>
</feature>
<accession>A0AA38ING6</accession>
<evidence type="ECO:0000256" key="2">
    <source>
        <dbReference type="ARBA" id="ARBA00022475"/>
    </source>
</evidence>
<evidence type="ECO:0000256" key="8">
    <source>
        <dbReference type="ARBA" id="ARBA00023170"/>
    </source>
</evidence>
<comment type="caution">
    <text evidence="11">The sequence shown here is derived from an EMBL/GenBank/DDBJ whole genome shotgun (WGS) entry which is preliminary data.</text>
</comment>
<protein>
    <recommendedName>
        <fullName evidence="10">Odorant receptor</fullName>
    </recommendedName>
</protein>
<keyword evidence="3 10" id="KW-0716">Sensory transduction</keyword>
<comment type="caution">
    <text evidence="10">Lacks conserved residue(s) required for the propagation of feature annotation.</text>
</comment>
<dbReference type="EMBL" id="JALNTZ010000004">
    <property type="protein sequence ID" value="KAJ3657161.1"/>
    <property type="molecule type" value="Genomic_DNA"/>
</dbReference>
<evidence type="ECO:0000256" key="10">
    <source>
        <dbReference type="RuleBase" id="RU351113"/>
    </source>
</evidence>
<organism evidence="11 12">
    <name type="scientific">Zophobas morio</name>
    <dbReference type="NCBI Taxonomy" id="2755281"/>
    <lineage>
        <taxon>Eukaryota</taxon>
        <taxon>Metazoa</taxon>
        <taxon>Ecdysozoa</taxon>
        <taxon>Arthropoda</taxon>
        <taxon>Hexapoda</taxon>
        <taxon>Insecta</taxon>
        <taxon>Pterygota</taxon>
        <taxon>Neoptera</taxon>
        <taxon>Endopterygota</taxon>
        <taxon>Coleoptera</taxon>
        <taxon>Polyphaga</taxon>
        <taxon>Cucujiformia</taxon>
        <taxon>Tenebrionidae</taxon>
        <taxon>Zophobas</taxon>
    </lineage>
</organism>
<keyword evidence="8 10" id="KW-0675">Receptor</keyword>
<sequence length="369" mass="43183">MVVQHQSEMKDDPLTSAYLIGYKIFQKRLVKSILKCFLCIIPLILLLQICIFVSTPNFFQFAKYGLLFAQTYHAAFAAFVHLYENNWIDDLMSPFPFWDIHAADEKIKTKIKKETKIIKTYVVLTALGSLLWGSLVVYSSFARNSVSYIPDYIFSVVRLTAHVIIFLIIAHPYQIVYITQVMKFQMYLFNNYIEEVCCMYEEGKDEENLVNDRKYQEEINLKLKLLVRRHCDFKRWRTRCLEIIHTFIIPFSVDAGVHLFLVMYFIVTREQSPTIVICYNVIYIFLLLSVFVGVIVGGETLQDESDNTFTTLVMTKWYNFNCANRRTFLLILCNNMQPIKLDFSRDIAINYRLGVAICKAVYSTVSVFH</sequence>
<evidence type="ECO:0000313" key="11">
    <source>
        <dbReference type="EMBL" id="KAJ3657161.1"/>
    </source>
</evidence>
<keyword evidence="5 10" id="KW-0552">Olfaction</keyword>
<gene>
    <name evidence="11" type="ORF">Zmor_016181</name>
</gene>
<dbReference type="GO" id="GO:0005886">
    <property type="term" value="C:plasma membrane"/>
    <property type="evidence" value="ECO:0007669"/>
    <property type="project" value="UniProtKB-SubCell"/>
</dbReference>
<keyword evidence="9 10" id="KW-0807">Transducer</keyword>
<keyword evidence="4 10" id="KW-0812">Transmembrane</keyword>
<evidence type="ECO:0000256" key="3">
    <source>
        <dbReference type="ARBA" id="ARBA00022606"/>
    </source>
</evidence>
<comment type="subcellular location">
    <subcellularLocation>
        <location evidence="1 10">Cell membrane</location>
        <topology evidence="1 10">Multi-pass membrane protein</topology>
    </subcellularLocation>
</comment>
<feature type="transmembrane region" description="Helical" evidence="10">
    <location>
        <begin position="61"/>
        <end position="83"/>
    </location>
</feature>
<evidence type="ECO:0000256" key="7">
    <source>
        <dbReference type="ARBA" id="ARBA00023136"/>
    </source>
</evidence>
<evidence type="ECO:0000256" key="1">
    <source>
        <dbReference type="ARBA" id="ARBA00004651"/>
    </source>
</evidence>
<dbReference type="GO" id="GO:0004984">
    <property type="term" value="F:olfactory receptor activity"/>
    <property type="evidence" value="ECO:0007669"/>
    <property type="project" value="InterPro"/>
</dbReference>
<evidence type="ECO:0000256" key="9">
    <source>
        <dbReference type="ARBA" id="ARBA00023224"/>
    </source>
</evidence>
<comment type="similarity">
    <text evidence="10">Belongs to the insect chemoreceptor superfamily. Heteromeric odorant receptor channel (TC 1.A.69) family.</text>
</comment>
<evidence type="ECO:0000256" key="5">
    <source>
        <dbReference type="ARBA" id="ARBA00022725"/>
    </source>
</evidence>
<keyword evidence="7 10" id="KW-0472">Membrane</keyword>
<dbReference type="Proteomes" id="UP001168821">
    <property type="component" value="Unassembled WGS sequence"/>
</dbReference>
<evidence type="ECO:0000313" key="12">
    <source>
        <dbReference type="Proteomes" id="UP001168821"/>
    </source>
</evidence>
<dbReference type="AlphaFoldDB" id="A0AA38ING6"/>
<evidence type="ECO:0000256" key="6">
    <source>
        <dbReference type="ARBA" id="ARBA00022989"/>
    </source>
</evidence>
<keyword evidence="2" id="KW-1003">Cell membrane</keyword>
<dbReference type="GO" id="GO:0007165">
    <property type="term" value="P:signal transduction"/>
    <property type="evidence" value="ECO:0007669"/>
    <property type="project" value="UniProtKB-KW"/>
</dbReference>
<keyword evidence="6 10" id="KW-1133">Transmembrane helix</keyword>
<keyword evidence="12" id="KW-1185">Reference proteome</keyword>
<dbReference type="PANTHER" id="PTHR21137">
    <property type="entry name" value="ODORANT RECEPTOR"/>
    <property type="match status" value="1"/>
</dbReference>
<dbReference type="PANTHER" id="PTHR21137:SF35">
    <property type="entry name" value="ODORANT RECEPTOR 19A-RELATED"/>
    <property type="match status" value="1"/>
</dbReference>
<evidence type="ECO:0000256" key="4">
    <source>
        <dbReference type="ARBA" id="ARBA00022692"/>
    </source>
</evidence>
<dbReference type="GO" id="GO:0005549">
    <property type="term" value="F:odorant binding"/>
    <property type="evidence" value="ECO:0007669"/>
    <property type="project" value="InterPro"/>
</dbReference>
<feature type="transmembrane region" description="Helical" evidence="10">
    <location>
        <begin position="153"/>
        <end position="176"/>
    </location>
</feature>
<reference evidence="11" key="1">
    <citation type="journal article" date="2023" name="G3 (Bethesda)">
        <title>Whole genome assemblies of Zophobas morio and Tenebrio molitor.</title>
        <authorList>
            <person name="Kaur S."/>
            <person name="Stinson S.A."/>
            <person name="diCenzo G.C."/>
        </authorList>
    </citation>
    <scope>NUCLEOTIDE SEQUENCE</scope>
    <source>
        <strain evidence="11">QUZm001</strain>
    </source>
</reference>
<feature type="transmembrane region" description="Helical" evidence="10">
    <location>
        <begin position="120"/>
        <end position="141"/>
    </location>
</feature>
<name>A0AA38ING6_9CUCU</name>
<proteinExistence type="inferred from homology"/>